<feature type="domain" description="EXPERA" evidence="9">
    <location>
        <begin position="13"/>
        <end position="183"/>
    </location>
</feature>
<evidence type="ECO:0000256" key="5">
    <source>
        <dbReference type="ARBA" id="ARBA00022989"/>
    </source>
</evidence>
<keyword evidence="6 7" id="KW-0472">Membrane</keyword>
<evidence type="ECO:0000256" key="6">
    <source>
        <dbReference type="ARBA" id="ARBA00023136"/>
    </source>
</evidence>
<evidence type="ECO:0000256" key="2">
    <source>
        <dbReference type="ARBA" id="ARBA00009096"/>
    </source>
</evidence>
<reference evidence="10" key="1">
    <citation type="submission" date="2020-07" db="EMBL/GenBank/DDBJ databases">
        <title>Draft Genome Sequence of a Deep-Sea Yeast, Naganishia (Cryptococcus) liquefaciens strain N6.</title>
        <authorList>
            <person name="Han Y.W."/>
            <person name="Kajitani R."/>
            <person name="Morimoto H."/>
            <person name="Parhat M."/>
            <person name="Tsubouchi H."/>
            <person name="Bakenova O."/>
            <person name="Ogata M."/>
            <person name="Argunhan B."/>
            <person name="Aoki R."/>
            <person name="Kajiwara S."/>
            <person name="Itoh T."/>
            <person name="Iwasaki H."/>
        </authorList>
    </citation>
    <scope>NUCLEOTIDE SEQUENCE</scope>
    <source>
        <strain evidence="10">N6</strain>
    </source>
</reference>
<proteinExistence type="inferred from homology"/>
<protein>
    <recommendedName>
        <fullName evidence="9">EXPERA domain-containing protein</fullName>
    </recommendedName>
</protein>
<feature type="transmembrane region" description="Helical" evidence="8">
    <location>
        <begin position="73"/>
        <end position="98"/>
    </location>
</feature>
<sequence>MAVTRIPLSQRTLDRIYFCFFVSHIPTTLLVDGVAIYPPRFVPQFLKDFISWYISFSGDPLIGGLASGARDFYWFRSFIFLEVFFQLPVFAIAAYCLYYNKRWVYPLLIVYGASTSTTLLPCVYHLLSPQIPAPAPLPGSSKSFSFTSLFDDIPPRSGELSNLQLLILLGSYIPFFLFPFAITVDMCRRVSRALVRQEKSEAQAKSR</sequence>
<dbReference type="PIRSF" id="PIRSF031032">
    <property type="entry name" value="TMP_97_prd"/>
    <property type="match status" value="1"/>
</dbReference>
<dbReference type="PANTHER" id="PTHR31204">
    <property type="entry name" value="SIGMA INTRACELLULAR RECEPTOR 2"/>
    <property type="match status" value="1"/>
</dbReference>
<evidence type="ECO:0000256" key="8">
    <source>
        <dbReference type="SAM" id="Phobius"/>
    </source>
</evidence>
<comment type="similarity">
    <text evidence="2">Belongs to the TMEM97/sigma-2 receptor family.</text>
</comment>
<evidence type="ECO:0000256" key="4">
    <source>
        <dbReference type="ARBA" id="ARBA00022824"/>
    </source>
</evidence>
<accession>A0A8H3TMR0</accession>
<evidence type="ECO:0000313" key="10">
    <source>
        <dbReference type="EMBL" id="GHJ83878.1"/>
    </source>
</evidence>
<feature type="transmembrane region" description="Helical" evidence="8">
    <location>
        <begin position="105"/>
        <end position="127"/>
    </location>
</feature>
<feature type="transmembrane region" description="Helical" evidence="8">
    <location>
        <begin position="15"/>
        <end position="37"/>
    </location>
</feature>
<keyword evidence="3 7" id="KW-0812">Transmembrane</keyword>
<comment type="subcellular location">
    <subcellularLocation>
        <location evidence="1">Endoplasmic reticulum membrane</location>
        <topology evidence="1">Multi-pass membrane protein</topology>
    </subcellularLocation>
</comment>
<evidence type="ECO:0000256" key="7">
    <source>
        <dbReference type="PROSITE-ProRule" id="PRU01087"/>
    </source>
</evidence>
<dbReference type="AlphaFoldDB" id="A0A8H3TMR0"/>
<evidence type="ECO:0000256" key="1">
    <source>
        <dbReference type="ARBA" id="ARBA00004477"/>
    </source>
</evidence>
<dbReference type="InterPro" id="IPR016964">
    <property type="entry name" value="Sigma2_recept"/>
</dbReference>
<dbReference type="InterPro" id="IPR033118">
    <property type="entry name" value="EXPERA"/>
</dbReference>
<evidence type="ECO:0000313" key="11">
    <source>
        <dbReference type="Proteomes" id="UP000620104"/>
    </source>
</evidence>
<dbReference type="Pfam" id="PF05241">
    <property type="entry name" value="EBP"/>
    <property type="match status" value="1"/>
</dbReference>
<evidence type="ECO:0000256" key="3">
    <source>
        <dbReference type="ARBA" id="ARBA00022692"/>
    </source>
</evidence>
<keyword evidence="4" id="KW-0256">Endoplasmic reticulum</keyword>
<keyword evidence="5 7" id="KW-1133">Transmembrane helix</keyword>
<keyword evidence="11" id="KW-1185">Reference proteome</keyword>
<comment type="caution">
    <text evidence="10">The sequence shown here is derived from an EMBL/GenBank/DDBJ whole genome shotgun (WGS) entry which is preliminary data.</text>
</comment>
<dbReference type="EMBL" id="BLZA01000005">
    <property type="protein sequence ID" value="GHJ83878.1"/>
    <property type="molecule type" value="Genomic_DNA"/>
</dbReference>
<name>A0A8H3TMR0_9TREE</name>
<dbReference type="GO" id="GO:0005789">
    <property type="term" value="C:endoplasmic reticulum membrane"/>
    <property type="evidence" value="ECO:0007669"/>
    <property type="project" value="UniProtKB-SubCell"/>
</dbReference>
<dbReference type="Proteomes" id="UP000620104">
    <property type="component" value="Unassembled WGS sequence"/>
</dbReference>
<dbReference type="OrthoDB" id="433124at2759"/>
<dbReference type="InterPro" id="IPR051987">
    <property type="entry name" value="Sigma-2_receptor-like"/>
</dbReference>
<organism evidence="10 11">
    <name type="scientific">Naganishia liquefaciens</name>
    <dbReference type="NCBI Taxonomy" id="104408"/>
    <lineage>
        <taxon>Eukaryota</taxon>
        <taxon>Fungi</taxon>
        <taxon>Dikarya</taxon>
        <taxon>Basidiomycota</taxon>
        <taxon>Agaricomycotina</taxon>
        <taxon>Tremellomycetes</taxon>
        <taxon>Filobasidiales</taxon>
        <taxon>Filobasidiaceae</taxon>
        <taxon>Naganishia</taxon>
    </lineage>
</organism>
<gene>
    <name evidence="10" type="ORF">NliqN6_0280</name>
</gene>
<dbReference type="PROSITE" id="PS51751">
    <property type="entry name" value="EXPERA"/>
    <property type="match status" value="1"/>
</dbReference>
<feature type="transmembrane region" description="Helical" evidence="8">
    <location>
        <begin position="163"/>
        <end position="182"/>
    </location>
</feature>
<evidence type="ECO:0000259" key="9">
    <source>
        <dbReference type="PROSITE" id="PS51751"/>
    </source>
</evidence>
<dbReference type="PANTHER" id="PTHR31204:SF1">
    <property type="entry name" value="SIGMA INTRACELLULAR RECEPTOR 2"/>
    <property type="match status" value="1"/>
</dbReference>